<dbReference type="VEuPathDB" id="FungiDB:CHGG_00301"/>
<proteinExistence type="predicted"/>
<accession>Q2HHK3</accession>
<dbReference type="OrthoDB" id="419598at2759"/>
<keyword evidence="2" id="KW-1185">Reference proteome</keyword>
<gene>
    <name evidence="1" type="ORF">CHGG_00301</name>
</gene>
<evidence type="ECO:0000313" key="2">
    <source>
        <dbReference type="Proteomes" id="UP000001056"/>
    </source>
</evidence>
<name>Q2HHK3_CHAGB</name>
<dbReference type="PANTHER" id="PTHR47129:SF1">
    <property type="entry name" value="NMRA-LIKE DOMAIN-CONTAINING PROTEIN"/>
    <property type="match status" value="1"/>
</dbReference>
<dbReference type="EMBL" id="CH408029">
    <property type="protein sequence ID" value="EAQ92066.1"/>
    <property type="molecule type" value="Genomic_DNA"/>
</dbReference>
<dbReference type="InParanoid" id="Q2HHK3"/>
<dbReference type="Gene3D" id="3.40.50.720">
    <property type="entry name" value="NAD(P)-binding Rossmann-like Domain"/>
    <property type="match status" value="1"/>
</dbReference>
<dbReference type="Proteomes" id="UP000001056">
    <property type="component" value="Unassembled WGS sequence"/>
</dbReference>
<sequence length="334" mass="35905">MKTIGIFPASGGLGESTYTHLLRLVPADTVILISRHPDKIPREHVQAGVQTRQADYTQSSSELEAAFAGDRCPLPDLISKPSARASDQGISHNHLSARSAFANDPSGHPSTTSVAEVMGAHLDSEAHLASLAASSSSSPKFTYTVIREGLYAESTPIYTAFFNPRTSSKDCNEILIPHDGGGRGVSWVKRDELGEATARIIARFVSGPEGFAARGWVNGRVVLTGTREWTLGETVKVLGEVAGRSGEGGVKIREVGVDEYVRQPQVLGVFGREELARTWATAFEAVKKGETGAVTGDLEAILGRRPEEFDVTVKEYWEGIAIYGSSPNQSPRTR</sequence>
<dbReference type="PANTHER" id="PTHR47129">
    <property type="entry name" value="QUINONE OXIDOREDUCTASE 2"/>
    <property type="match status" value="1"/>
</dbReference>
<protein>
    <recommendedName>
        <fullName evidence="3">NmrA-like domain-containing protein</fullName>
    </recommendedName>
</protein>
<dbReference type="eggNOG" id="ENOG502S0NM">
    <property type="taxonomic scope" value="Eukaryota"/>
</dbReference>
<evidence type="ECO:0008006" key="3">
    <source>
        <dbReference type="Google" id="ProtNLM"/>
    </source>
</evidence>
<dbReference type="GeneID" id="4386653"/>
<dbReference type="InterPro" id="IPR036291">
    <property type="entry name" value="NAD(P)-bd_dom_sf"/>
</dbReference>
<organism evidence="1 2">
    <name type="scientific">Chaetomium globosum (strain ATCC 6205 / CBS 148.51 / DSM 1962 / NBRC 6347 / NRRL 1970)</name>
    <name type="common">Soil fungus</name>
    <dbReference type="NCBI Taxonomy" id="306901"/>
    <lineage>
        <taxon>Eukaryota</taxon>
        <taxon>Fungi</taxon>
        <taxon>Dikarya</taxon>
        <taxon>Ascomycota</taxon>
        <taxon>Pezizomycotina</taxon>
        <taxon>Sordariomycetes</taxon>
        <taxon>Sordariomycetidae</taxon>
        <taxon>Sordariales</taxon>
        <taxon>Chaetomiaceae</taxon>
        <taxon>Chaetomium</taxon>
    </lineage>
</organism>
<dbReference type="HOGENOM" id="CLU_007383_10_4_1"/>
<evidence type="ECO:0000313" key="1">
    <source>
        <dbReference type="EMBL" id="EAQ92066.1"/>
    </source>
</evidence>
<dbReference type="InterPro" id="IPR052718">
    <property type="entry name" value="NmrA-type_oxidoreductase"/>
</dbReference>
<dbReference type="OMA" id="GWYWENY"/>
<reference evidence="2" key="1">
    <citation type="journal article" date="2015" name="Genome Announc.">
        <title>Draft genome sequence of the cellulolytic fungus Chaetomium globosum.</title>
        <authorList>
            <person name="Cuomo C.A."/>
            <person name="Untereiner W.A."/>
            <person name="Ma L.-J."/>
            <person name="Grabherr M."/>
            <person name="Birren B.W."/>
        </authorList>
    </citation>
    <scope>NUCLEOTIDE SEQUENCE [LARGE SCALE GENOMIC DNA]</scope>
    <source>
        <strain evidence="2">ATCC 6205 / CBS 148.51 / DSM 1962 / NBRC 6347 / NRRL 1970</strain>
    </source>
</reference>
<dbReference type="RefSeq" id="XP_001219522.1">
    <property type="nucleotide sequence ID" value="XM_001219521.1"/>
</dbReference>
<dbReference type="SUPFAM" id="SSF51735">
    <property type="entry name" value="NAD(P)-binding Rossmann-fold domains"/>
    <property type="match status" value="1"/>
</dbReference>
<dbReference type="Gene3D" id="3.90.25.10">
    <property type="entry name" value="UDP-galactose 4-epimerase, domain 1"/>
    <property type="match status" value="1"/>
</dbReference>
<dbReference type="AlphaFoldDB" id="Q2HHK3"/>